<evidence type="ECO:0000313" key="6">
    <source>
        <dbReference type="EMBL" id="KAK7854523.1"/>
    </source>
</evidence>
<organism evidence="6 7">
    <name type="scientific">Quercus suber</name>
    <name type="common">Cork oak</name>
    <dbReference type="NCBI Taxonomy" id="58331"/>
    <lineage>
        <taxon>Eukaryota</taxon>
        <taxon>Viridiplantae</taxon>
        <taxon>Streptophyta</taxon>
        <taxon>Embryophyta</taxon>
        <taxon>Tracheophyta</taxon>
        <taxon>Spermatophyta</taxon>
        <taxon>Magnoliopsida</taxon>
        <taxon>eudicotyledons</taxon>
        <taxon>Gunneridae</taxon>
        <taxon>Pentapetalae</taxon>
        <taxon>rosids</taxon>
        <taxon>fabids</taxon>
        <taxon>Fagales</taxon>
        <taxon>Fagaceae</taxon>
        <taxon>Quercus</taxon>
    </lineage>
</organism>
<comment type="caution">
    <text evidence="6">The sequence shown here is derived from an EMBL/GenBank/DDBJ whole genome shotgun (WGS) entry which is preliminary data.</text>
</comment>
<keyword evidence="3" id="KW-0732">Signal</keyword>
<keyword evidence="4" id="KW-1133">Transmembrane helix</keyword>
<keyword evidence="5" id="KW-0472">Membrane</keyword>
<proteinExistence type="predicted"/>
<evidence type="ECO:0000313" key="7">
    <source>
        <dbReference type="Proteomes" id="UP000237347"/>
    </source>
</evidence>
<dbReference type="AlphaFoldDB" id="A0AAW0LS61"/>
<dbReference type="GO" id="GO:0016301">
    <property type="term" value="F:kinase activity"/>
    <property type="evidence" value="ECO:0007669"/>
    <property type="project" value="UniProtKB-KW"/>
</dbReference>
<dbReference type="SUPFAM" id="SSF56112">
    <property type="entry name" value="Protein kinase-like (PK-like)"/>
    <property type="match status" value="1"/>
</dbReference>
<gene>
    <name evidence="6" type="primary">CRK4_1</name>
    <name evidence="6" type="ORF">CFP56_031873</name>
</gene>
<evidence type="ECO:0000256" key="4">
    <source>
        <dbReference type="ARBA" id="ARBA00022989"/>
    </source>
</evidence>
<accession>A0AAW0LS61</accession>
<evidence type="ECO:0000256" key="2">
    <source>
        <dbReference type="ARBA" id="ARBA00022692"/>
    </source>
</evidence>
<evidence type="ECO:0000256" key="3">
    <source>
        <dbReference type="ARBA" id="ARBA00022729"/>
    </source>
</evidence>
<dbReference type="Gene3D" id="1.10.510.10">
    <property type="entry name" value="Transferase(Phosphotransferase) domain 1"/>
    <property type="match status" value="1"/>
</dbReference>
<dbReference type="InterPro" id="IPR011009">
    <property type="entry name" value="Kinase-like_dom_sf"/>
</dbReference>
<dbReference type="EMBL" id="PKMF04000054">
    <property type="protein sequence ID" value="KAK7854523.1"/>
    <property type="molecule type" value="Genomic_DNA"/>
</dbReference>
<sequence>MLWFACGLGRLEIISIFVVWCLFIRTQKSLVYDKQGYDRAAFGFKKFTYIELKKATNNFTKEIGRGAGGIVYKGKMAANTSLLKEIIDPMLECKYNIFEMEAFVKVALQCVEEDKDERPTMSQVVEMLLHQEKVNDGVKYDECNLLAYKI</sequence>
<evidence type="ECO:0000256" key="5">
    <source>
        <dbReference type="ARBA" id="ARBA00023136"/>
    </source>
</evidence>
<evidence type="ECO:0000256" key="1">
    <source>
        <dbReference type="ARBA" id="ARBA00004167"/>
    </source>
</evidence>
<protein>
    <submittedName>
        <fullName evidence="6">Cysteine-rich receptor-like protein kinase 4</fullName>
    </submittedName>
</protein>
<reference evidence="6 7" key="1">
    <citation type="journal article" date="2018" name="Sci. Data">
        <title>The draft genome sequence of cork oak.</title>
        <authorList>
            <person name="Ramos A.M."/>
            <person name="Usie A."/>
            <person name="Barbosa P."/>
            <person name="Barros P.M."/>
            <person name="Capote T."/>
            <person name="Chaves I."/>
            <person name="Simoes F."/>
            <person name="Abreu I."/>
            <person name="Carrasquinho I."/>
            <person name="Faro C."/>
            <person name="Guimaraes J.B."/>
            <person name="Mendonca D."/>
            <person name="Nobrega F."/>
            <person name="Rodrigues L."/>
            <person name="Saibo N.J.M."/>
            <person name="Varela M.C."/>
            <person name="Egas C."/>
            <person name="Matos J."/>
            <person name="Miguel C.M."/>
            <person name="Oliveira M.M."/>
            <person name="Ricardo C.P."/>
            <person name="Goncalves S."/>
        </authorList>
    </citation>
    <scope>NUCLEOTIDE SEQUENCE [LARGE SCALE GENOMIC DNA]</scope>
    <source>
        <strain evidence="7">cv. HL8</strain>
    </source>
</reference>
<keyword evidence="2" id="KW-0812">Transmembrane</keyword>
<comment type="subcellular location">
    <subcellularLocation>
        <location evidence="1">Membrane</location>
        <topology evidence="1">Single-pass membrane protein</topology>
    </subcellularLocation>
</comment>
<keyword evidence="7" id="KW-1185">Reference proteome</keyword>
<name>A0AAW0LS61_QUESU</name>
<dbReference type="GO" id="GO:0016020">
    <property type="term" value="C:membrane"/>
    <property type="evidence" value="ECO:0007669"/>
    <property type="project" value="UniProtKB-SubCell"/>
</dbReference>
<dbReference type="PANTHER" id="PTHR47974:SF3">
    <property type="entry name" value="RECEPTOR-LIKE SERINE_THREONINE-PROTEIN KINASE"/>
    <property type="match status" value="1"/>
</dbReference>
<dbReference type="Proteomes" id="UP000237347">
    <property type="component" value="Unassembled WGS sequence"/>
</dbReference>
<dbReference type="PANTHER" id="PTHR47974">
    <property type="entry name" value="OS07G0415500 PROTEIN"/>
    <property type="match status" value="1"/>
</dbReference>